<comment type="caution">
    <text evidence="1">The sequence shown here is derived from an EMBL/GenBank/DDBJ whole genome shotgun (WGS) entry which is preliminary data.</text>
</comment>
<dbReference type="EMBL" id="WUYX01000019">
    <property type="protein sequence ID" value="MXV61376.1"/>
    <property type="molecule type" value="Genomic_DNA"/>
</dbReference>
<name>A0A6B0VK49_9EURY</name>
<evidence type="ECO:0000313" key="2">
    <source>
        <dbReference type="Proteomes" id="UP000434101"/>
    </source>
</evidence>
<accession>A0A6B0VK49</accession>
<keyword evidence="2" id="KW-1185">Reference proteome</keyword>
<evidence type="ECO:0000313" key="1">
    <source>
        <dbReference type="EMBL" id="MXV61376.1"/>
    </source>
</evidence>
<proteinExistence type="predicted"/>
<dbReference type="AlphaFoldDB" id="A0A6B0VK49"/>
<organism evidence="1 2">
    <name type="scientific">Natronorubrum halalkaliphilum</name>
    <dbReference type="NCBI Taxonomy" id="2691917"/>
    <lineage>
        <taxon>Archaea</taxon>
        <taxon>Methanobacteriati</taxon>
        <taxon>Methanobacteriota</taxon>
        <taxon>Stenosarchaea group</taxon>
        <taxon>Halobacteria</taxon>
        <taxon>Halobacteriales</taxon>
        <taxon>Natrialbaceae</taxon>
        <taxon>Natronorubrum</taxon>
    </lineage>
</organism>
<protein>
    <submittedName>
        <fullName evidence="1">Uncharacterized protein</fullName>
    </submittedName>
</protein>
<gene>
    <name evidence="1" type="ORF">GS429_04715</name>
</gene>
<dbReference type="Proteomes" id="UP000434101">
    <property type="component" value="Unassembled WGS sequence"/>
</dbReference>
<sequence>MTSHLPESLAESWRPLGTRTGESSVLLASITAETTLYEPIEWAEQLSRLGASEIPARSLFAVDVTVSPSLSDLGLSPDAVFSKAAPKAKTQFIETLEDEGLSVDDTRKTLEFEAANGAAGAWFVLDATYPVAPDLTANGDGTERIGTEAHVAIWPTDESYGMAGGTLPLEDVTEAIDENAAVDVAELTDGFAADPERDRETVAELIRTIDFGTGAESAE</sequence>
<dbReference type="OrthoDB" id="169585at2157"/>
<dbReference type="RefSeq" id="WP_160063209.1">
    <property type="nucleotide sequence ID" value="NZ_WUYX01000019.1"/>
</dbReference>
<dbReference type="InterPro" id="IPR045396">
    <property type="entry name" value="DUF6517"/>
</dbReference>
<dbReference type="Pfam" id="PF20127">
    <property type="entry name" value="DUF6517"/>
    <property type="match status" value="1"/>
</dbReference>
<reference evidence="1 2" key="1">
    <citation type="submission" date="2020-01" db="EMBL/GenBank/DDBJ databases">
        <title>Natronorubrum sp. JWXQ-INN 674 isolated from Inner Mongolia Autonomous Region of China.</title>
        <authorList>
            <person name="Xue Q."/>
        </authorList>
    </citation>
    <scope>NUCLEOTIDE SEQUENCE [LARGE SCALE GENOMIC DNA]</scope>
    <source>
        <strain evidence="1 2">JWXQ-INN-674</strain>
    </source>
</reference>